<dbReference type="InterPro" id="IPR001584">
    <property type="entry name" value="Integrase_cat-core"/>
</dbReference>
<dbReference type="InterPro" id="IPR013103">
    <property type="entry name" value="RVT_2"/>
</dbReference>
<organism evidence="4 5">
    <name type="scientific">Cymbomonas tetramitiformis</name>
    <dbReference type="NCBI Taxonomy" id="36881"/>
    <lineage>
        <taxon>Eukaryota</taxon>
        <taxon>Viridiplantae</taxon>
        <taxon>Chlorophyta</taxon>
        <taxon>Pyramimonadophyceae</taxon>
        <taxon>Pyramimonadales</taxon>
        <taxon>Pyramimonadaceae</taxon>
        <taxon>Cymbomonas</taxon>
    </lineage>
</organism>
<protein>
    <submittedName>
        <fullName evidence="4">Uncharacterized protein</fullName>
    </submittedName>
</protein>
<dbReference type="GO" id="GO:0015074">
    <property type="term" value="P:DNA integration"/>
    <property type="evidence" value="ECO:0007669"/>
    <property type="project" value="InterPro"/>
</dbReference>
<evidence type="ECO:0000256" key="1">
    <source>
        <dbReference type="ARBA" id="ARBA00023125"/>
    </source>
</evidence>
<proteinExistence type="predicted"/>
<evidence type="ECO:0000259" key="2">
    <source>
        <dbReference type="PROSITE" id="PS50878"/>
    </source>
</evidence>
<dbReference type="InterPro" id="IPR043128">
    <property type="entry name" value="Rev_trsase/Diguanyl_cyclase"/>
</dbReference>
<dbReference type="GO" id="GO:0003677">
    <property type="term" value="F:DNA binding"/>
    <property type="evidence" value="ECO:0007669"/>
    <property type="project" value="UniProtKB-KW"/>
</dbReference>
<dbReference type="InterPro" id="IPR036397">
    <property type="entry name" value="RNaseH_sf"/>
</dbReference>
<dbReference type="InterPro" id="IPR057670">
    <property type="entry name" value="SH3_retrovirus"/>
</dbReference>
<dbReference type="PANTHER" id="PTHR33050:SF7">
    <property type="entry name" value="RIBONUCLEASE H"/>
    <property type="match status" value="1"/>
</dbReference>
<dbReference type="InterPro" id="IPR012337">
    <property type="entry name" value="RNaseH-like_sf"/>
</dbReference>
<evidence type="ECO:0000313" key="5">
    <source>
        <dbReference type="Proteomes" id="UP001190700"/>
    </source>
</evidence>
<dbReference type="PROSITE" id="PS50994">
    <property type="entry name" value="INTEGRASE"/>
    <property type="match status" value="1"/>
</dbReference>
<evidence type="ECO:0000259" key="3">
    <source>
        <dbReference type="PROSITE" id="PS50994"/>
    </source>
</evidence>
<dbReference type="Gene3D" id="3.30.70.270">
    <property type="match status" value="1"/>
</dbReference>
<dbReference type="Gene3D" id="3.30.420.10">
    <property type="entry name" value="Ribonuclease H-like superfamily/Ribonuclease H"/>
    <property type="match status" value="1"/>
</dbReference>
<dbReference type="Pfam" id="PF07727">
    <property type="entry name" value="RVT_2"/>
    <property type="match status" value="1"/>
</dbReference>
<comment type="caution">
    <text evidence="4">The sequence shown here is derived from an EMBL/GenBank/DDBJ whole genome shotgun (WGS) entry which is preliminary data.</text>
</comment>
<dbReference type="Pfam" id="PF25597">
    <property type="entry name" value="SH3_retrovirus"/>
    <property type="match status" value="1"/>
</dbReference>
<name>A0AAE0H194_9CHLO</name>
<dbReference type="InterPro" id="IPR043502">
    <property type="entry name" value="DNA/RNA_pol_sf"/>
</dbReference>
<dbReference type="PANTHER" id="PTHR33050">
    <property type="entry name" value="REVERSE TRANSCRIPTASE DOMAIN-CONTAINING PROTEIN"/>
    <property type="match status" value="1"/>
</dbReference>
<dbReference type="PROSITE" id="PS50878">
    <property type="entry name" value="RT_POL"/>
    <property type="match status" value="1"/>
</dbReference>
<keyword evidence="1" id="KW-0238">DNA-binding</keyword>
<dbReference type="Pfam" id="PF00078">
    <property type="entry name" value="RVT_1"/>
    <property type="match status" value="1"/>
</dbReference>
<dbReference type="InterPro" id="IPR052055">
    <property type="entry name" value="Hepadnavirus_pol/RT"/>
</dbReference>
<dbReference type="SUPFAM" id="SSF47823">
    <property type="entry name" value="lambda integrase-like, N-terminal domain"/>
    <property type="match status" value="1"/>
</dbReference>
<accession>A0AAE0H194</accession>
<feature type="domain" description="Reverse transcriptase" evidence="2">
    <location>
        <begin position="1"/>
        <end position="175"/>
    </location>
</feature>
<evidence type="ECO:0000313" key="4">
    <source>
        <dbReference type="EMBL" id="KAK3287955.1"/>
    </source>
</evidence>
<dbReference type="Gene3D" id="3.10.10.10">
    <property type="entry name" value="HIV Type 1 Reverse Transcriptase, subunit A, domain 1"/>
    <property type="match status" value="1"/>
</dbReference>
<dbReference type="InterPro" id="IPR010998">
    <property type="entry name" value="Integrase_recombinase_N"/>
</dbReference>
<dbReference type="SUPFAM" id="SSF56672">
    <property type="entry name" value="DNA/RNA polymerases"/>
    <property type="match status" value="1"/>
</dbReference>
<keyword evidence="5" id="KW-1185">Reference proteome</keyword>
<dbReference type="Pfam" id="PF02899">
    <property type="entry name" value="Phage_int_SAM_1"/>
    <property type="match status" value="1"/>
</dbReference>
<sequence>METLKKLRRLAKPNEWCFTFDLQDGYHHVGIDPAFQEYMQFDVRGELFQCGALPFGWNDSPRIFVKVMRVLVECLRSPASAADRREVRKLREGSFVRQRWAARRRAGGCGRKEHQQGARVLPYMDDFLVLASSRIEALRARELVSRVLARLGIGRNEKKGHWEPTQLVEHLGLEVDLKAGQFRVTSARLQKIHQQARALLSEATRQRQWLPARRLAAFAGLCQSVYLAVPPARLYLQEIHFVISTKRGWGAKDLEEPNQGKAAHGLLPLCLGRGQMWFQQLEALADEVVILPRSRDRSIPAGADGLTHVVYDDGDKEDLDMSKEKFEVVPAAVQQASTWDAALQERWRGELGDSSLTELAVQMQGAALGGATVGNYRPKAQAFMQFCQGQQRQWLPATEATVRLYIAHLLSRGTVKAASLQPYLSAINNYHEDMGYPGPAKGRSVTRAVKGMSALQVQAEEQAGVDHTVRTWLPARHVSTVHAHALQLQPVGRPSSEFLRACTYLVFAFVTFGRPDTGVAMLRRHISIADGVVSVVLHKEKGRRHVRLKRRLTIPAAGVPGLVQLLQHWERVRDALWAQSPQGSKERSSYWRLPWERGKLLSAHANGWVQLAETKWPVVVIYKDGHTVEKLDLKMSIHIRLGHISDGSMQNMIDEKVSLGVSEAQYTRNLVRHSASGYRWFVLFVDDSTTWVCVYFLKQKSDYLDSLKMFLVEGKKHRSRMGLNEKYHMVLHPDGDSTMIYGQTAIYCKDQGIEQRHGSPYLHENQAWVERSHRTVQAMARALLLTSGFGVDMWPLAVRHSVYILNRTFQKSLHNRSPYYLLYEKHHDLSHLRVFGCLAYAFVDPDRMEHKLSNRAKQLTYVGHSEVSSAYLLYDPESRKVVNSGMVKLNEALDKLGKVVTAWDPSAVASLRTNFMVTALDGDNCDPPLEELGNTVMEMGVYLPEDSDEILAVLKVQAKDGECWASLRAYLDGHPERLSAVRASVSSSELNVHYPLFTEVRVDTEREELEAGMICARAVGASSRPYCIVLLTNFTFIDLPAGKVHFSPEHTCLAAMGGKSTDDMPYMLPDGVSEPKGAKQAMEAPDAAEWGEAIQQELEAPVEVKGALHMMDVEDVPPGVRLLDMPLVLKVKLDKHRQLQKRKARGLEYEGKTCARLLKAYSEPCLYYIEDSGLTVLILAYVDDYLIATDDKAWYDSFVTAFHLNCACKDLGVLDLVMGIGVRGGAGVAYLSQSGYIAQMVETYGLQDAKPAALPMALGCSLEPTDGKDATIPFRALLGQL</sequence>
<dbReference type="Gene3D" id="1.10.150.130">
    <property type="match status" value="1"/>
</dbReference>
<dbReference type="SUPFAM" id="SSF53098">
    <property type="entry name" value="Ribonuclease H-like"/>
    <property type="match status" value="1"/>
</dbReference>
<dbReference type="InterPro" id="IPR000477">
    <property type="entry name" value="RT_dom"/>
</dbReference>
<dbReference type="Proteomes" id="UP001190700">
    <property type="component" value="Unassembled WGS sequence"/>
</dbReference>
<dbReference type="InterPro" id="IPR004107">
    <property type="entry name" value="Integrase_SAM-like_N"/>
</dbReference>
<reference evidence="4 5" key="1">
    <citation type="journal article" date="2015" name="Genome Biol. Evol.">
        <title>Comparative Genomics of a Bacterivorous Green Alga Reveals Evolutionary Causalities and Consequences of Phago-Mixotrophic Mode of Nutrition.</title>
        <authorList>
            <person name="Burns J.A."/>
            <person name="Paasch A."/>
            <person name="Narechania A."/>
            <person name="Kim E."/>
        </authorList>
    </citation>
    <scope>NUCLEOTIDE SEQUENCE [LARGE SCALE GENOMIC DNA]</scope>
    <source>
        <strain evidence="4 5">PLY_AMNH</strain>
    </source>
</reference>
<dbReference type="EMBL" id="LGRX02000645">
    <property type="protein sequence ID" value="KAK3287955.1"/>
    <property type="molecule type" value="Genomic_DNA"/>
</dbReference>
<feature type="domain" description="Integrase catalytic" evidence="3">
    <location>
        <begin position="659"/>
        <end position="826"/>
    </location>
</feature>
<gene>
    <name evidence="4" type="ORF">CYMTET_4563</name>
</gene>